<protein>
    <submittedName>
        <fullName evidence="1">Uncharacterized protein</fullName>
    </submittedName>
</protein>
<sequence length="131" mass="14116">MVSKQKPLLVLLVVTVLAPIVLFTDRLSGSFNSIARSDFDHGGLNPVQNWAKPLKEQIGVVHSHNKINFRGSFAAFKAKELSLGKHVGHKSRVLSEVAEVGNRHESGAVIEQVTGKGNQADGLGTKILAKK</sequence>
<evidence type="ECO:0000313" key="1">
    <source>
        <dbReference type="EMBL" id="CAD1839321.1"/>
    </source>
</evidence>
<name>A0A6V7Q8K2_ANACO</name>
<organism evidence="1">
    <name type="scientific">Ananas comosus var. bracteatus</name>
    <name type="common">red pineapple</name>
    <dbReference type="NCBI Taxonomy" id="296719"/>
    <lineage>
        <taxon>Eukaryota</taxon>
        <taxon>Viridiplantae</taxon>
        <taxon>Streptophyta</taxon>
        <taxon>Embryophyta</taxon>
        <taxon>Tracheophyta</taxon>
        <taxon>Spermatophyta</taxon>
        <taxon>Magnoliopsida</taxon>
        <taxon>Liliopsida</taxon>
        <taxon>Poales</taxon>
        <taxon>Bromeliaceae</taxon>
        <taxon>Bromelioideae</taxon>
        <taxon>Ananas</taxon>
    </lineage>
</organism>
<accession>A0A6V7Q8K2</accession>
<dbReference type="EMBL" id="LR862134">
    <property type="protein sequence ID" value="CAD1839321.1"/>
    <property type="molecule type" value="Genomic_DNA"/>
</dbReference>
<proteinExistence type="predicted"/>
<dbReference type="AlphaFoldDB" id="A0A6V7Q8K2"/>
<reference evidence="1" key="1">
    <citation type="submission" date="2020-07" db="EMBL/GenBank/DDBJ databases">
        <authorList>
            <person name="Lin J."/>
        </authorList>
    </citation>
    <scope>NUCLEOTIDE SEQUENCE</scope>
</reference>
<gene>
    <name evidence="1" type="ORF">CB5_LOCUS22532</name>
</gene>